<keyword evidence="2" id="KW-1185">Reference proteome</keyword>
<evidence type="ECO:0000313" key="1">
    <source>
        <dbReference type="EMBL" id="TGY66935.1"/>
    </source>
</evidence>
<sequence length="554" mass="60834">MKLNGSQIIMEILREHGVDTIFGYPGGTALNVYDSIYDYQDKIHHVLTAHEQGASHAADGYARATGKTGVVFATSGPGATNLVTGIATAFLDSVPMVAITCNVNDEAIGRDAFQEVSITGVTLPITKHNFFVNKIENLADSLRNAFRIANEGRKGPVLVDITKDVTAPNNLYEYTAQPPLPKKPHPALDEKKLDEIAEAIALSKRPVVYFGGGVASSQAKEELNAFIERIDAVATYTLMGAGVLKHDDPRNLGLIGMHGSMAANQAIDQADLVIALGTRFSDRVALNPNRFAQRAAIVHVDIDESEINKNVLINFDVVADVKDFLTALLPKLEQKRNDAWIKHVSSFRKFVETDVKEATIRPKDIIEAACDLTDKETIYVTDVGQHQMWAAQYLKHEKAENFLTSGGLGTMGYGYGAAIGAQFGKPEKRVIHFTGDGSFHMNLNEACTAVSNRLPIITIIFDNKVLGMVYQWQTVFYNKHYSQTILQRQTDYVQLAKGFGAKGFEVNTIEQFKDAFTQALKEDGPVWIACNIAKEERVLPMIPNGGTIEDMITN</sequence>
<proteinExistence type="predicted"/>
<comment type="caution">
    <text evidence="1">The sequence shown here is derived from an EMBL/GenBank/DDBJ whole genome shotgun (WGS) entry which is preliminary data.</text>
</comment>
<gene>
    <name evidence="1" type="primary">ilvB</name>
    <name evidence="1" type="ORF">E5336_02305</name>
</gene>
<dbReference type="Proteomes" id="UP000308836">
    <property type="component" value="Unassembled WGS sequence"/>
</dbReference>
<protein>
    <submittedName>
        <fullName evidence="1">Biosynthetic-type acetolactate synthase large subunit</fullName>
        <ecNumber evidence="1">2.2.1.6</ecNumber>
    </submittedName>
</protein>
<reference evidence="1" key="1">
    <citation type="submission" date="2019-04" db="EMBL/GenBank/DDBJ databases">
        <title>Microbes associate with the intestines of laboratory mice.</title>
        <authorList>
            <person name="Navarre W."/>
            <person name="Wong E."/>
            <person name="Huang K."/>
            <person name="Tropini C."/>
            <person name="Ng K."/>
            <person name="Yu B."/>
        </authorList>
    </citation>
    <scope>NUCLEOTIDE SEQUENCE</scope>
    <source>
        <strain evidence="1">NM09_H32</strain>
    </source>
</reference>
<dbReference type="EC" id="2.2.1.6" evidence="1"/>
<dbReference type="EMBL" id="SRYG01000003">
    <property type="protein sequence ID" value="TGY66935.1"/>
    <property type="molecule type" value="Genomic_DNA"/>
</dbReference>
<keyword evidence="1" id="KW-0808">Transferase</keyword>
<evidence type="ECO:0000313" key="2">
    <source>
        <dbReference type="Proteomes" id="UP000308836"/>
    </source>
</evidence>
<accession>A0AC61RAD4</accession>
<organism evidence="1 2">
    <name type="scientific">Dubosiella muris</name>
    <dbReference type="NCBI Taxonomy" id="3038133"/>
    <lineage>
        <taxon>Bacteria</taxon>
        <taxon>Bacillati</taxon>
        <taxon>Bacillota</taxon>
        <taxon>Erysipelotrichia</taxon>
        <taxon>Erysipelotrichales</taxon>
        <taxon>Erysipelotrichaceae</taxon>
        <taxon>Dubosiella</taxon>
    </lineage>
</organism>
<name>A0AC61RAD4_9FIRM</name>